<feature type="compositionally biased region" description="Gly residues" evidence="1">
    <location>
        <begin position="194"/>
        <end position="206"/>
    </location>
</feature>
<dbReference type="AlphaFoldDB" id="A0A517T477"/>
<gene>
    <name evidence="2" type="primary">spa</name>
    <name evidence="2" type="ORF">V22_03950</name>
</gene>
<keyword evidence="3" id="KW-1185">Reference proteome</keyword>
<feature type="compositionally biased region" description="Low complexity" evidence="1">
    <location>
        <begin position="131"/>
        <end position="144"/>
    </location>
</feature>
<feature type="region of interest" description="Disordered" evidence="1">
    <location>
        <begin position="35"/>
        <end position="365"/>
    </location>
</feature>
<feature type="compositionally biased region" description="Low complexity" evidence="1">
    <location>
        <begin position="184"/>
        <end position="193"/>
    </location>
</feature>
<sequence>MKTTWGLTFLVAALALTLIAEPVYPRGGMRGGGGGGRGGFGGGGGRSIGGGGGGARIGGGGGARPNIGGGGARPNIGGGNRASIGSGGARPNIGGGSHSSIGNRSPSLSKPNFNRPTTLPSNKIGGGSSIGSGNRPNIGSGNRPSIGGGNKPNIGGGNRPSIGGGDRPNIGSGNRPNIGGGDRPNIGSGNRPNIGGGNRPDLGGGRPSRDQLNNFLDPGRTRPSTRPGNTRPNLPDGGLANLPGAGGNLSDRFKDRPTTLPGQLPGGGNRPGIGDGNRPGIGDGNRPGIGNGNRPGIGDGNRPGIGDGNRPGIGDGNRPGIGDGNRPGIGNGNRPGIGDGNRPGIGDGNRPGFGGGNRPNIGNQIGDRNNVAINIRNDFSKHWNNNSHRWNNFPGYGNGRWDHGGDHWHYHSGWNRYRPGYWWGFASAASLGTWFTWGAWTQPRYCTYGYGGNVYYQGDTVYVNDTTYTATQYYDQAATLATDVPQVTDQQAEEIEWMPLGVFAIANESAQVAHAYLQLAVSKDGVIAGTYYNEQTDASRPIQGSVDEETQRAAWTFADGKNTDIVMETALMNLTQDQSTALVHFGSEQTQTWMMVRLPDPKDDNSGS</sequence>
<feature type="compositionally biased region" description="Low complexity" evidence="1">
    <location>
        <begin position="232"/>
        <end position="243"/>
    </location>
</feature>
<accession>A0A517T477</accession>
<feature type="compositionally biased region" description="Polar residues" evidence="1">
    <location>
        <begin position="106"/>
        <end position="119"/>
    </location>
</feature>
<feature type="compositionally biased region" description="Polar residues" evidence="1">
    <location>
        <begin position="222"/>
        <end position="231"/>
    </location>
</feature>
<reference evidence="2 3" key="1">
    <citation type="submission" date="2019-02" db="EMBL/GenBank/DDBJ databases">
        <title>Deep-cultivation of Planctomycetes and their phenomic and genomic characterization uncovers novel biology.</title>
        <authorList>
            <person name="Wiegand S."/>
            <person name="Jogler M."/>
            <person name="Boedeker C."/>
            <person name="Pinto D."/>
            <person name="Vollmers J."/>
            <person name="Rivas-Marin E."/>
            <person name="Kohn T."/>
            <person name="Peeters S.H."/>
            <person name="Heuer A."/>
            <person name="Rast P."/>
            <person name="Oberbeckmann S."/>
            <person name="Bunk B."/>
            <person name="Jeske O."/>
            <person name="Meyerdierks A."/>
            <person name="Storesund J.E."/>
            <person name="Kallscheuer N."/>
            <person name="Luecker S."/>
            <person name="Lage O.M."/>
            <person name="Pohl T."/>
            <person name="Merkel B.J."/>
            <person name="Hornburger P."/>
            <person name="Mueller R.-W."/>
            <person name="Bruemmer F."/>
            <person name="Labrenz M."/>
            <person name="Spormann A.M."/>
            <person name="Op den Camp H."/>
            <person name="Overmann J."/>
            <person name="Amann R."/>
            <person name="Jetten M.S.M."/>
            <person name="Mascher T."/>
            <person name="Medema M.H."/>
            <person name="Devos D.P."/>
            <person name="Kaster A.-K."/>
            <person name="Ovreas L."/>
            <person name="Rohde M."/>
            <person name="Galperin M.Y."/>
            <person name="Jogler C."/>
        </authorList>
    </citation>
    <scope>NUCLEOTIDE SEQUENCE [LARGE SCALE GENOMIC DNA]</scope>
    <source>
        <strain evidence="2 3">V22</strain>
    </source>
</reference>
<feature type="compositionally biased region" description="Gly residues" evidence="1">
    <location>
        <begin position="264"/>
        <end position="357"/>
    </location>
</feature>
<feature type="compositionally biased region" description="Gly residues" evidence="1">
    <location>
        <begin position="146"/>
        <end position="166"/>
    </location>
</feature>
<dbReference type="Proteomes" id="UP000319976">
    <property type="component" value="Chromosome"/>
</dbReference>
<dbReference type="EMBL" id="CP036316">
    <property type="protein sequence ID" value="QDT63177.1"/>
    <property type="molecule type" value="Genomic_DNA"/>
</dbReference>
<proteinExistence type="predicted"/>
<dbReference type="RefSeq" id="WP_197439871.1">
    <property type="nucleotide sequence ID" value="NZ_CP036316.1"/>
</dbReference>
<protein>
    <submittedName>
        <fullName evidence="2">Immunoglobulin G-binding protein A</fullName>
    </submittedName>
</protein>
<name>A0A517T477_9PLAN</name>
<organism evidence="2 3">
    <name type="scientific">Calycomorphotria hydatis</name>
    <dbReference type="NCBI Taxonomy" id="2528027"/>
    <lineage>
        <taxon>Bacteria</taxon>
        <taxon>Pseudomonadati</taxon>
        <taxon>Planctomycetota</taxon>
        <taxon>Planctomycetia</taxon>
        <taxon>Planctomycetales</taxon>
        <taxon>Planctomycetaceae</taxon>
        <taxon>Calycomorphotria</taxon>
    </lineage>
</organism>
<feature type="compositionally biased region" description="Gly residues" evidence="1">
    <location>
        <begin position="35"/>
        <end position="97"/>
    </location>
</feature>
<dbReference type="SUPFAM" id="SSF69349">
    <property type="entry name" value="Phage fibre proteins"/>
    <property type="match status" value="1"/>
</dbReference>
<evidence type="ECO:0000256" key="1">
    <source>
        <dbReference type="SAM" id="MobiDB-lite"/>
    </source>
</evidence>
<evidence type="ECO:0000313" key="3">
    <source>
        <dbReference type="Proteomes" id="UP000319976"/>
    </source>
</evidence>
<evidence type="ECO:0000313" key="2">
    <source>
        <dbReference type="EMBL" id="QDT63177.1"/>
    </source>
</evidence>
<dbReference type="KEGG" id="chya:V22_03950"/>